<evidence type="ECO:0000256" key="2">
    <source>
        <dbReference type="ARBA" id="ARBA00011471"/>
    </source>
</evidence>
<evidence type="ECO:0000313" key="16">
    <source>
        <dbReference type="Proteomes" id="UP001166571"/>
    </source>
</evidence>
<keyword evidence="16" id="KW-1185">Reference proteome</keyword>
<evidence type="ECO:0000256" key="6">
    <source>
        <dbReference type="ARBA" id="ARBA00022519"/>
    </source>
</evidence>
<dbReference type="Pfam" id="PF01618">
    <property type="entry name" value="MotA_ExbB"/>
    <property type="match status" value="1"/>
</dbReference>
<name>A0ABS7MFR8_9SPHN</name>
<sequence>MFNLIATAAAGGANSWHGMMPPGMCVMEEGTNPYGLVPALCEGGIVSQMTFLVLLIMFVGTLYILFTKLFEQNKVINQGKAVDANFWRAPTLADGMNKLEKNSAYRQVVEDGLRANEEHTKLTDPVEAHDWMHGTLERSQNHINSKLNSGLAFLATVGSTAPFVGLFGTVIGILRALVKIGASGQASIDTVAGPVGEALIMTAIGLIVAVPAVLAFNWLQSRNKAIARSLSTFANDVLGAMMSGGQVKPTIPSAPAKAAAPAAAPKKA</sequence>
<dbReference type="EMBL" id="JAILXK010000002">
    <property type="protein sequence ID" value="MBY4637519.1"/>
    <property type="molecule type" value="Genomic_DNA"/>
</dbReference>
<feature type="transmembrane region" description="Helical" evidence="13">
    <location>
        <begin position="151"/>
        <end position="178"/>
    </location>
</feature>
<evidence type="ECO:0000256" key="11">
    <source>
        <dbReference type="ARBA" id="ARBA00024816"/>
    </source>
</evidence>
<keyword evidence="8 12" id="KW-0653">Protein transport</keyword>
<evidence type="ECO:0000259" key="14">
    <source>
        <dbReference type="Pfam" id="PF01618"/>
    </source>
</evidence>
<accession>A0ABS7MFR8</accession>
<evidence type="ECO:0000256" key="9">
    <source>
        <dbReference type="ARBA" id="ARBA00022989"/>
    </source>
</evidence>
<keyword evidence="7 13" id="KW-0812">Transmembrane</keyword>
<feature type="transmembrane region" description="Helical" evidence="13">
    <location>
        <begin position="49"/>
        <end position="70"/>
    </location>
</feature>
<dbReference type="PANTHER" id="PTHR30625:SF14">
    <property type="entry name" value="BIOPOLYMER TRANSPORT PROTEIN EXBB"/>
    <property type="match status" value="1"/>
</dbReference>
<evidence type="ECO:0000256" key="3">
    <source>
        <dbReference type="ARBA" id="ARBA00022093"/>
    </source>
</evidence>
<comment type="subcellular location">
    <subcellularLocation>
        <location evidence="1">Cell inner membrane</location>
        <topology evidence="1">Multi-pass membrane protein</topology>
    </subcellularLocation>
    <subcellularLocation>
        <location evidence="12">Membrane</location>
        <topology evidence="12">Multi-pass membrane protein</topology>
    </subcellularLocation>
</comment>
<dbReference type="PANTHER" id="PTHR30625">
    <property type="entry name" value="PROTEIN TOLQ"/>
    <property type="match status" value="1"/>
</dbReference>
<keyword evidence="5" id="KW-1003">Cell membrane</keyword>
<evidence type="ECO:0000256" key="5">
    <source>
        <dbReference type="ARBA" id="ARBA00022475"/>
    </source>
</evidence>
<evidence type="ECO:0000256" key="13">
    <source>
        <dbReference type="SAM" id="Phobius"/>
    </source>
</evidence>
<feature type="domain" description="MotA/TolQ/ExbB proton channel" evidence="14">
    <location>
        <begin position="103"/>
        <end position="229"/>
    </location>
</feature>
<keyword evidence="6" id="KW-0997">Cell inner membrane</keyword>
<proteinExistence type="inferred from homology"/>
<organism evidence="15 16">
    <name type="scientific">Sphingopyxis jiangsuensis</name>
    <dbReference type="NCBI Taxonomy" id="2871171"/>
    <lineage>
        <taxon>Bacteria</taxon>
        <taxon>Pseudomonadati</taxon>
        <taxon>Pseudomonadota</taxon>
        <taxon>Alphaproteobacteria</taxon>
        <taxon>Sphingomonadales</taxon>
        <taxon>Sphingomonadaceae</taxon>
        <taxon>Sphingopyxis</taxon>
    </lineage>
</organism>
<dbReference type="InterPro" id="IPR002898">
    <property type="entry name" value="MotA_ExbB_proton_chnl"/>
</dbReference>
<evidence type="ECO:0000256" key="1">
    <source>
        <dbReference type="ARBA" id="ARBA00004429"/>
    </source>
</evidence>
<evidence type="ECO:0000256" key="12">
    <source>
        <dbReference type="RuleBase" id="RU004057"/>
    </source>
</evidence>
<evidence type="ECO:0000256" key="7">
    <source>
        <dbReference type="ARBA" id="ARBA00022692"/>
    </source>
</evidence>
<reference evidence="15" key="1">
    <citation type="submission" date="2021-08" db="EMBL/GenBank/DDBJ databases">
        <title>Sphingopyxis panaciterrulae sp. nov., isolated from the surface water of the Yellow Sea.</title>
        <authorList>
            <person name="Gao Z."/>
            <person name="Zhang D."/>
            <person name="Zhang A."/>
        </authorList>
    </citation>
    <scope>NUCLEOTIDE SEQUENCE</scope>
    <source>
        <strain evidence="15">XHP0097</strain>
    </source>
</reference>
<evidence type="ECO:0000256" key="10">
    <source>
        <dbReference type="ARBA" id="ARBA00023136"/>
    </source>
</evidence>
<evidence type="ECO:0000256" key="8">
    <source>
        <dbReference type="ARBA" id="ARBA00022927"/>
    </source>
</evidence>
<keyword evidence="10 13" id="KW-0472">Membrane</keyword>
<comment type="caution">
    <text evidence="15">The sequence shown here is derived from an EMBL/GenBank/DDBJ whole genome shotgun (WGS) entry which is preliminary data.</text>
</comment>
<dbReference type="Proteomes" id="UP001166571">
    <property type="component" value="Unassembled WGS sequence"/>
</dbReference>
<gene>
    <name evidence="15" type="ORF">K5P26_10265</name>
</gene>
<keyword evidence="4 12" id="KW-0813">Transport</keyword>
<comment type="function">
    <text evidence="11">Involved in the TonB-dependent energy-dependent transport of various receptor-bound substrates. Protects ExbD from proteolytic degradation and functionally stabilizes TonB.</text>
</comment>
<comment type="similarity">
    <text evidence="12">Belongs to the exbB/tolQ family.</text>
</comment>
<dbReference type="InterPro" id="IPR050790">
    <property type="entry name" value="ExbB/TolQ_transport"/>
</dbReference>
<protein>
    <recommendedName>
        <fullName evidence="3">Biopolymer transport protein ExbB</fullName>
    </recommendedName>
</protein>
<evidence type="ECO:0000256" key="4">
    <source>
        <dbReference type="ARBA" id="ARBA00022448"/>
    </source>
</evidence>
<comment type="subunit">
    <text evidence="2">The accessory proteins ExbB and ExbD seem to form a complex with TonB.</text>
</comment>
<feature type="transmembrane region" description="Helical" evidence="13">
    <location>
        <begin position="198"/>
        <end position="219"/>
    </location>
</feature>
<keyword evidence="9 13" id="KW-1133">Transmembrane helix</keyword>
<evidence type="ECO:0000313" key="15">
    <source>
        <dbReference type="EMBL" id="MBY4637519.1"/>
    </source>
</evidence>